<accession>A0A9K3DDK6</accession>
<dbReference type="Gene3D" id="1.10.472.10">
    <property type="entry name" value="Cyclin-like"/>
    <property type="match status" value="1"/>
</dbReference>
<evidence type="ECO:0000313" key="2">
    <source>
        <dbReference type="EMBL" id="GIQ92796.1"/>
    </source>
</evidence>
<comment type="caution">
    <text evidence="2">The sequence shown here is derived from an EMBL/GenBank/DDBJ whole genome shotgun (WGS) entry which is preliminary data.</text>
</comment>
<name>A0A9K3DDK6_9EUKA</name>
<dbReference type="InterPro" id="IPR036915">
    <property type="entry name" value="Cyclin-like_sf"/>
</dbReference>
<dbReference type="OrthoDB" id="5590282at2759"/>
<feature type="non-terminal residue" evidence="2">
    <location>
        <position position="1"/>
    </location>
</feature>
<feature type="domain" description="Cyclin C-terminal" evidence="1">
    <location>
        <begin position="8"/>
        <end position="87"/>
    </location>
</feature>
<dbReference type="InterPro" id="IPR004367">
    <property type="entry name" value="Cyclin_C-dom"/>
</dbReference>
<sequence length="87" mass="9671">LDYRMASVTPQEYVARFCKVGLCNNRMGALVQYLTELSLRDPAFLAYRPSVIAAAAVSIVRETSALPAWTRSLQYHTDMTLADLQGC</sequence>
<dbReference type="EMBL" id="BDIP01010570">
    <property type="protein sequence ID" value="GIQ92796.1"/>
    <property type="molecule type" value="Genomic_DNA"/>
</dbReference>
<dbReference type="AlphaFoldDB" id="A0A9K3DDK6"/>
<protein>
    <recommendedName>
        <fullName evidence="1">Cyclin C-terminal domain-containing protein</fullName>
    </recommendedName>
</protein>
<dbReference type="SUPFAM" id="SSF47954">
    <property type="entry name" value="Cyclin-like"/>
    <property type="match status" value="1"/>
</dbReference>
<organism evidence="2 3">
    <name type="scientific">Kipferlia bialata</name>
    <dbReference type="NCBI Taxonomy" id="797122"/>
    <lineage>
        <taxon>Eukaryota</taxon>
        <taxon>Metamonada</taxon>
        <taxon>Carpediemonas-like organisms</taxon>
        <taxon>Kipferlia</taxon>
    </lineage>
</organism>
<dbReference type="Proteomes" id="UP000265618">
    <property type="component" value="Unassembled WGS sequence"/>
</dbReference>
<evidence type="ECO:0000313" key="3">
    <source>
        <dbReference type="Proteomes" id="UP000265618"/>
    </source>
</evidence>
<keyword evidence="3" id="KW-1185">Reference proteome</keyword>
<feature type="non-terminal residue" evidence="2">
    <location>
        <position position="87"/>
    </location>
</feature>
<reference evidence="2 3" key="1">
    <citation type="journal article" date="2018" name="PLoS ONE">
        <title>The draft genome of Kipferlia bialata reveals reductive genome evolution in fornicate parasites.</title>
        <authorList>
            <person name="Tanifuji G."/>
            <person name="Takabayashi S."/>
            <person name="Kume K."/>
            <person name="Takagi M."/>
            <person name="Nakayama T."/>
            <person name="Kamikawa R."/>
            <person name="Inagaki Y."/>
            <person name="Hashimoto T."/>
        </authorList>
    </citation>
    <scope>NUCLEOTIDE SEQUENCE [LARGE SCALE GENOMIC DNA]</scope>
    <source>
        <strain evidence="2">NY0173</strain>
    </source>
</reference>
<gene>
    <name evidence="2" type="ORF">KIPB_016771</name>
</gene>
<evidence type="ECO:0000259" key="1">
    <source>
        <dbReference type="Pfam" id="PF02984"/>
    </source>
</evidence>
<proteinExistence type="predicted"/>
<dbReference type="Pfam" id="PF02984">
    <property type="entry name" value="Cyclin_C"/>
    <property type="match status" value="1"/>
</dbReference>